<feature type="region of interest" description="Disordered" evidence="1">
    <location>
        <begin position="18"/>
        <end position="249"/>
    </location>
</feature>
<evidence type="ECO:0000313" key="2">
    <source>
        <dbReference type="EMBL" id="OQE46256.1"/>
    </source>
</evidence>
<dbReference type="STRING" id="36646.A0A1V6V6I3"/>
<protein>
    <submittedName>
        <fullName evidence="2">Uncharacterized protein</fullName>
    </submittedName>
</protein>
<comment type="caution">
    <text evidence="2">The sequence shown here is derived from an EMBL/GenBank/DDBJ whole genome shotgun (WGS) entry which is preliminary data.</text>
</comment>
<keyword evidence="3" id="KW-1185">Reference proteome</keyword>
<dbReference type="AlphaFoldDB" id="A0A1V6V6I3"/>
<feature type="region of interest" description="Disordered" evidence="1">
    <location>
        <begin position="271"/>
        <end position="323"/>
    </location>
</feature>
<accession>A0A1V6V6I3</accession>
<dbReference type="Proteomes" id="UP000191500">
    <property type="component" value="Unassembled WGS sequence"/>
</dbReference>
<sequence>MASKRSSRSTDYSLGLLNNINALGRDVPNIQNPKRRRTNVNVFDVPISPSPTKSGKSPQTDLKITRWSKLRNRTMPGLAQPDPHPGVSDNEGDQEHSNDESGSGDHESESIQDGFGSSEEEQLADFSDEAQPEPEHDPFPEPVDLFPAEDEDQADHQVVHESREAPDDTPRDGFENDEEEDVNNRAGKEVRDAQDNASEGEPEYGEGEEEEEEKEAEADDQAGGEVKDTQAVAPEDGSEYADDDSSLEIQNHPTAPQQVADANILEVQILESLPRNQRDSTPMDRVSENARNSRNASSQLQEVPETPTIQPSRPDQGTQSTRPNIFTWLTETTKESAFKDTWEAIRKTRKTLKAHADPSTKGHFRDIMKLIERLRKLFETMTNDPASASFSRNQCSLIANSIFKENQWIIYTEAPEDEEYGAHLVNQLEAHVVPRLIDLIILGFKTYKIIHDQGARHFRIILDLIWGSCDRISSLAQMNYVISGSVMAHSRRLVHHVKTLKDALKDGRLREIPHRVHRRPLPYRHFELEEVDSHISCGRWTYAEKIALRDGLQLYEGEDRYINIKCDNTIGGRLSDRILQHIQSQALKLGDDL</sequence>
<evidence type="ECO:0000256" key="1">
    <source>
        <dbReference type="SAM" id="MobiDB-lite"/>
    </source>
</evidence>
<feature type="compositionally biased region" description="Polar residues" evidence="1">
    <location>
        <begin position="307"/>
        <end position="323"/>
    </location>
</feature>
<reference evidence="3" key="1">
    <citation type="journal article" date="2017" name="Nat. Microbiol.">
        <title>Global analysis of biosynthetic gene clusters reveals vast potential of secondary metabolite production in Penicillium species.</title>
        <authorList>
            <person name="Nielsen J.C."/>
            <person name="Grijseels S."/>
            <person name="Prigent S."/>
            <person name="Ji B."/>
            <person name="Dainat J."/>
            <person name="Nielsen K.F."/>
            <person name="Frisvad J.C."/>
            <person name="Workman M."/>
            <person name="Nielsen J."/>
        </authorList>
    </citation>
    <scope>NUCLEOTIDE SEQUENCE [LARGE SCALE GENOMIC DNA]</scope>
    <source>
        <strain evidence="3">IBT 31321</strain>
    </source>
</reference>
<evidence type="ECO:0000313" key="3">
    <source>
        <dbReference type="Proteomes" id="UP000191500"/>
    </source>
</evidence>
<feature type="compositionally biased region" description="Polar residues" evidence="1">
    <location>
        <begin position="50"/>
        <end position="62"/>
    </location>
</feature>
<feature type="compositionally biased region" description="Basic and acidic residues" evidence="1">
    <location>
        <begin position="93"/>
        <end position="109"/>
    </location>
</feature>
<feature type="compositionally biased region" description="Basic and acidic residues" evidence="1">
    <location>
        <begin position="154"/>
        <end position="174"/>
    </location>
</feature>
<feature type="compositionally biased region" description="Low complexity" evidence="1">
    <location>
        <begin position="289"/>
        <end position="298"/>
    </location>
</feature>
<feature type="compositionally biased region" description="Acidic residues" evidence="1">
    <location>
        <begin position="118"/>
        <end position="132"/>
    </location>
</feature>
<name>A0A1V6V6I3_9EURO</name>
<proteinExistence type="predicted"/>
<dbReference type="EMBL" id="MDDG01000001">
    <property type="protein sequence ID" value="OQE46256.1"/>
    <property type="molecule type" value="Genomic_DNA"/>
</dbReference>
<feature type="compositionally biased region" description="Acidic residues" evidence="1">
    <location>
        <begin position="236"/>
        <end position="246"/>
    </location>
</feature>
<feature type="compositionally biased region" description="Basic and acidic residues" evidence="1">
    <location>
        <begin position="276"/>
        <end position="288"/>
    </location>
</feature>
<gene>
    <name evidence="2" type="ORF">PENCOP_c001G01769</name>
</gene>
<organism evidence="2 3">
    <name type="scientific">Penicillium coprophilum</name>
    <dbReference type="NCBI Taxonomy" id="36646"/>
    <lineage>
        <taxon>Eukaryota</taxon>
        <taxon>Fungi</taxon>
        <taxon>Dikarya</taxon>
        <taxon>Ascomycota</taxon>
        <taxon>Pezizomycotina</taxon>
        <taxon>Eurotiomycetes</taxon>
        <taxon>Eurotiomycetidae</taxon>
        <taxon>Eurotiales</taxon>
        <taxon>Aspergillaceae</taxon>
        <taxon>Penicillium</taxon>
    </lineage>
</organism>
<feature type="compositionally biased region" description="Basic and acidic residues" evidence="1">
    <location>
        <begin position="182"/>
        <end position="194"/>
    </location>
</feature>
<feature type="compositionally biased region" description="Acidic residues" evidence="1">
    <location>
        <begin position="198"/>
        <end position="222"/>
    </location>
</feature>